<dbReference type="EMBL" id="UINC01152340">
    <property type="protein sequence ID" value="SVD46472.1"/>
    <property type="molecule type" value="Genomic_DNA"/>
</dbReference>
<proteinExistence type="predicted"/>
<evidence type="ECO:0000313" key="1">
    <source>
        <dbReference type="EMBL" id="SVD46472.1"/>
    </source>
</evidence>
<reference evidence="1" key="1">
    <citation type="submission" date="2018-05" db="EMBL/GenBank/DDBJ databases">
        <authorList>
            <person name="Lanie J.A."/>
            <person name="Ng W.-L."/>
            <person name="Kazmierczak K.M."/>
            <person name="Andrzejewski T.M."/>
            <person name="Davidsen T.M."/>
            <person name="Wayne K.J."/>
            <person name="Tettelin H."/>
            <person name="Glass J.I."/>
            <person name="Rusch D."/>
            <person name="Podicherti R."/>
            <person name="Tsui H.-C.T."/>
            <person name="Winkler M.E."/>
        </authorList>
    </citation>
    <scope>NUCLEOTIDE SEQUENCE</scope>
</reference>
<sequence length="221" mass="24790">DLLSARQQRNRNQVLNIKTVANLKFASDLAPDAFGDYLAASNRSELAINQLPASNDSMMRRVDRIKEQEYLFVDTLDDYYSRFHREMRPSYDEWRHATYDEAIRLREVERQARNRLVAGALLIAGGIAAGSESDTWAADAAAAGAVAGGIGAIRSGLARRKEAEIHAESLRELSQSLGTEITPYVLDIEGRTIELVGTAQEQYAQWRQLLSDIYLEETRVE</sequence>
<dbReference type="AlphaFoldDB" id="A0A382VIX9"/>
<organism evidence="1">
    <name type="scientific">marine metagenome</name>
    <dbReference type="NCBI Taxonomy" id="408172"/>
    <lineage>
        <taxon>unclassified sequences</taxon>
        <taxon>metagenomes</taxon>
        <taxon>ecological metagenomes</taxon>
    </lineage>
</organism>
<accession>A0A382VIX9</accession>
<protein>
    <submittedName>
        <fullName evidence="1">Uncharacterized protein</fullName>
    </submittedName>
</protein>
<feature type="non-terminal residue" evidence="1">
    <location>
        <position position="1"/>
    </location>
</feature>
<gene>
    <name evidence="1" type="ORF">METZ01_LOCUS399326</name>
</gene>
<name>A0A382VIX9_9ZZZZ</name>